<accession>A0ABP0GWQ0</accession>
<comment type="catalytic activity">
    <reaction evidence="6">
        <text>arsenic triglutathione + [thioredoxin]-dithiol + S-adenosyl-L-methionine + 2 H2O = methylarsonous acid + [thioredoxin]-disulfide + 3 glutathione + S-adenosyl-L-homocysteine + H(+)</text>
        <dbReference type="Rhea" id="RHEA:69460"/>
        <dbReference type="Rhea" id="RHEA-COMP:10698"/>
        <dbReference type="Rhea" id="RHEA-COMP:10700"/>
        <dbReference type="ChEBI" id="CHEBI:15377"/>
        <dbReference type="ChEBI" id="CHEBI:15378"/>
        <dbReference type="ChEBI" id="CHEBI:17826"/>
        <dbReference type="ChEBI" id="CHEBI:29950"/>
        <dbReference type="ChEBI" id="CHEBI:50058"/>
        <dbReference type="ChEBI" id="CHEBI:57856"/>
        <dbReference type="ChEBI" id="CHEBI:57925"/>
        <dbReference type="ChEBI" id="CHEBI:59789"/>
        <dbReference type="ChEBI" id="CHEBI:183640"/>
        <dbReference type="EC" id="2.1.1.137"/>
    </reaction>
</comment>
<name>A0ABP0GWQ0_CLALP</name>
<evidence type="ECO:0000313" key="10">
    <source>
        <dbReference type="EMBL" id="CAK8696172.1"/>
    </source>
</evidence>
<keyword evidence="2" id="KW-0949">S-adenosyl-L-methionine</keyword>
<dbReference type="InterPro" id="IPR025714">
    <property type="entry name" value="Methyltranfer_dom"/>
</dbReference>
<comment type="catalytic activity">
    <reaction evidence="7">
        <text>arsenic triglutathione + 2 [thioredoxin]-dithiol + 2 S-adenosyl-L-methionine + H2O = dimethylarsinous acid + 2 [thioredoxin]-disulfide + 3 glutathione + 2 S-adenosyl-L-homocysteine + 2 H(+)</text>
        <dbReference type="Rhea" id="RHEA:69464"/>
        <dbReference type="Rhea" id="RHEA-COMP:10698"/>
        <dbReference type="Rhea" id="RHEA-COMP:10700"/>
        <dbReference type="ChEBI" id="CHEBI:15377"/>
        <dbReference type="ChEBI" id="CHEBI:15378"/>
        <dbReference type="ChEBI" id="CHEBI:23808"/>
        <dbReference type="ChEBI" id="CHEBI:29950"/>
        <dbReference type="ChEBI" id="CHEBI:50058"/>
        <dbReference type="ChEBI" id="CHEBI:57856"/>
        <dbReference type="ChEBI" id="CHEBI:57925"/>
        <dbReference type="ChEBI" id="CHEBI:59789"/>
        <dbReference type="ChEBI" id="CHEBI:183640"/>
        <dbReference type="EC" id="2.1.1.137"/>
    </reaction>
</comment>
<evidence type="ECO:0000256" key="3">
    <source>
        <dbReference type="ARBA" id="ARBA00034487"/>
    </source>
</evidence>
<comment type="catalytic activity">
    <reaction evidence="8">
        <text>arsenic triglutathione + 3 [thioredoxin]-dithiol + 3 S-adenosyl-L-methionine = trimethylarsine + 3 [thioredoxin]-disulfide + 3 glutathione + 3 S-adenosyl-L-homocysteine + 3 H(+)</text>
        <dbReference type="Rhea" id="RHEA:69432"/>
        <dbReference type="Rhea" id="RHEA-COMP:10698"/>
        <dbReference type="Rhea" id="RHEA-COMP:10700"/>
        <dbReference type="ChEBI" id="CHEBI:15378"/>
        <dbReference type="ChEBI" id="CHEBI:27130"/>
        <dbReference type="ChEBI" id="CHEBI:29950"/>
        <dbReference type="ChEBI" id="CHEBI:50058"/>
        <dbReference type="ChEBI" id="CHEBI:57856"/>
        <dbReference type="ChEBI" id="CHEBI:57925"/>
        <dbReference type="ChEBI" id="CHEBI:59789"/>
        <dbReference type="ChEBI" id="CHEBI:183640"/>
        <dbReference type="EC" id="2.1.1.137"/>
    </reaction>
</comment>
<dbReference type="Gene3D" id="3.40.5.100">
    <property type="match status" value="1"/>
</dbReference>
<dbReference type="InterPro" id="IPR029063">
    <property type="entry name" value="SAM-dependent_MTases_sf"/>
</dbReference>
<evidence type="ECO:0000256" key="4">
    <source>
        <dbReference type="ARBA" id="ARBA00034521"/>
    </source>
</evidence>
<comment type="similarity">
    <text evidence="3">Belongs to the methyltransferase superfamily. Arsenite methyltransferase family.</text>
</comment>
<dbReference type="CDD" id="cd02440">
    <property type="entry name" value="AdoMet_MTases"/>
    <property type="match status" value="1"/>
</dbReference>
<dbReference type="PANTHER" id="PTHR43675:SF8">
    <property type="entry name" value="ARSENITE METHYLTRANSFERASE"/>
    <property type="match status" value="1"/>
</dbReference>
<keyword evidence="11" id="KW-1185">Reference proteome</keyword>
<dbReference type="PANTHER" id="PTHR43675">
    <property type="entry name" value="ARSENITE METHYLTRANSFERASE"/>
    <property type="match status" value="1"/>
</dbReference>
<evidence type="ECO:0000256" key="7">
    <source>
        <dbReference type="ARBA" id="ARBA00047943"/>
    </source>
</evidence>
<evidence type="ECO:0000256" key="2">
    <source>
        <dbReference type="ARBA" id="ARBA00022691"/>
    </source>
</evidence>
<dbReference type="SUPFAM" id="SSF53335">
    <property type="entry name" value="S-adenosyl-L-methionine-dependent methyltransferases"/>
    <property type="match status" value="1"/>
</dbReference>
<dbReference type="EMBL" id="CAWYQH010000152">
    <property type="protein sequence ID" value="CAK8696172.1"/>
    <property type="molecule type" value="Genomic_DNA"/>
</dbReference>
<dbReference type="Pfam" id="PF13847">
    <property type="entry name" value="Methyltransf_31"/>
    <property type="match status" value="1"/>
</dbReference>
<reference evidence="10 11" key="1">
    <citation type="submission" date="2024-02" db="EMBL/GenBank/DDBJ databases">
        <authorList>
            <person name="Daric V."/>
            <person name="Darras S."/>
        </authorList>
    </citation>
    <scope>NUCLEOTIDE SEQUENCE [LARGE SCALE GENOMIC DNA]</scope>
</reference>
<comment type="caution">
    <text evidence="10">The sequence shown here is derived from an EMBL/GenBank/DDBJ whole genome shotgun (WGS) entry which is preliminary data.</text>
</comment>
<gene>
    <name evidence="10" type="ORF">CVLEPA_LOCUS29350</name>
</gene>
<dbReference type="EC" id="2.1.1.137" evidence="4"/>
<proteinExistence type="inferred from homology"/>
<organism evidence="10 11">
    <name type="scientific">Clavelina lepadiformis</name>
    <name type="common">Light-bulb sea squirt</name>
    <name type="synonym">Ascidia lepadiformis</name>
    <dbReference type="NCBI Taxonomy" id="159417"/>
    <lineage>
        <taxon>Eukaryota</taxon>
        <taxon>Metazoa</taxon>
        <taxon>Chordata</taxon>
        <taxon>Tunicata</taxon>
        <taxon>Ascidiacea</taxon>
        <taxon>Aplousobranchia</taxon>
        <taxon>Clavelinidae</taxon>
        <taxon>Clavelina</taxon>
    </lineage>
</organism>
<sequence length="363" mass="40304">MSSCCPAKTNDITDDVKDYYGKKLQTADDLQTTACTTPAQKMPKYVRDVMALIHDEVVSKYYGCGLVVPDCLEDMKILDLGSGSGRDCYALSKLVGKDGFVIGIDMTDEQLEVANRHVDYHMKAFGFDKPNITFVKGFIEKLKDAGIADNSVDIIVSNCVINLCKDKHEVLSEAYRVLKEGGELYFSDVYADRVLSDDIRSHKVLWGECISGALHWKQLFDLAKDVGFEIPRTVAYSDLKITKPELKEVLGDAKFVSVMYRLFKLPKDADRNASQVIYNGTVTDNQNEIKFDHNLTFKNGAPITIDGDTAAILKQSRFKEDFMFQKAPCCAKYSEVKEENPFNLLESGGAINQGGSCCAGSCC</sequence>
<evidence type="ECO:0000256" key="1">
    <source>
        <dbReference type="ARBA" id="ARBA00022679"/>
    </source>
</evidence>
<dbReference type="Proteomes" id="UP001642483">
    <property type="component" value="Unassembled WGS sequence"/>
</dbReference>
<evidence type="ECO:0000256" key="8">
    <source>
        <dbReference type="ARBA" id="ARBA00048428"/>
    </source>
</evidence>
<evidence type="ECO:0000256" key="5">
    <source>
        <dbReference type="ARBA" id="ARBA00034545"/>
    </source>
</evidence>
<evidence type="ECO:0000256" key="6">
    <source>
        <dbReference type="ARBA" id="ARBA00047941"/>
    </source>
</evidence>
<protein>
    <recommendedName>
        <fullName evidence="5">Arsenite methyltransferase</fullName>
        <ecNumber evidence="4">2.1.1.137</ecNumber>
    </recommendedName>
</protein>
<keyword evidence="1" id="KW-0808">Transferase</keyword>
<dbReference type="InterPro" id="IPR026669">
    <property type="entry name" value="Arsenite_MeTrfase-like"/>
</dbReference>
<feature type="domain" description="Methyltransferase" evidence="9">
    <location>
        <begin position="73"/>
        <end position="219"/>
    </location>
</feature>
<evidence type="ECO:0000313" key="11">
    <source>
        <dbReference type="Proteomes" id="UP001642483"/>
    </source>
</evidence>
<dbReference type="Gene3D" id="3.40.50.150">
    <property type="entry name" value="Vaccinia Virus protein VP39"/>
    <property type="match status" value="1"/>
</dbReference>
<evidence type="ECO:0000259" key="9">
    <source>
        <dbReference type="Pfam" id="PF13847"/>
    </source>
</evidence>